<name>A0A2S2FEJ6_9GAMM</name>
<sequence length="337" mass="37636">MNALTTPQNGQIAHLTAFDIMMNEEIMARFERMAKVMASSKFAVPKHLQGNEGDCLAIIMQSAQWQMDPFAVAQKTHQINGALGYEAQLVNAVITNRAPVKERLHFEWYGDWSKVNGKDDKSWDRGIKVWATLKGEDSPREIDISMGQVGTVRNSPLWVNDPRQQLAYLAIKRWSRLYTPDVILGVYTPDELMEREELDVTPVQSTVKKHQGASGLKAQMAEREAAVEAEVIDMAAEFDVVGLIHQINALSTIEELKALAKTIPADLGEPAKTDISTAYANRKNYVQLLVDLDSADTIELINSIMAERFEPNTSSMSDEQIDEVSALFERKSAELTP</sequence>
<dbReference type="Pfam" id="PF03837">
    <property type="entry name" value="RecT"/>
    <property type="match status" value="1"/>
</dbReference>
<evidence type="ECO:0000313" key="2">
    <source>
        <dbReference type="Proteomes" id="UP000245977"/>
    </source>
</evidence>
<dbReference type="KEGG" id="adv:DJ533_12745"/>
<gene>
    <name evidence="1" type="ORF">DJ533_12745</name>
</gene>
<dbReference type="OrthoDB" id="8909920at2"/>
<dbReference type="RefSeq" id="WP_065992499.1">
    <property type="nucleotide sequence ID" value="NZ_CP029397.2"/>
</dbReference>
<dbReference type="AlphaFoldDB" id="A0A2S2FEJ6"/>
<accession>A0A2S2FEJ6</accession>
<dbReference type="Proteomes" id="UP000245977">
    <property type="component" value="Chromosome"/>
</dbReference>
<organism evidence="1 2">
    <name type="scientific">Acinetobacter defluvii</name>
    <dbReference type="NCBI Taxonomy" id="1871111"/>
    <lineage>
        <taxon>Bacteria</taxon>
        <taxon>Pseudomonadati</taxon>
        <taxon>Pseudomonadota</taxon>
        <taxon>Gammaproteobacteria</taxon>
        <taxon>Moraxellales</taxon>
        <taxon>Moraxellaceae</taxon>
        <taxon>Acinetobacter</taxon>
    </lineage>
</organism>
<dbReference type="GO" id="GO:0003677">
    <property type="term" value="F:DNA binding"/>
    <property type="evidence" value="ECO:0007669"/>
    <property type="project" value="InterPro"/>
</dbReference>
<protein>
    <submittedName>
        <fullName evidence="1">Recombinase RecT</fullName>
    </submittedName>
</protein>
<proteinExistence type="predicted"/>
<reference evidence="1" key="1">
    <citation type="submission" date="2019-08" db="EMBL/GenBank/DDBJ databases">
        <title>The complete genome of Acinetobacter defluvii strain WCHAD010030.</title>
        <authorList>
            <person name="Hu Y."/>
            <person name="Qin J."/>
            <person name="Feng Y."/>
            <person name="Zong Z."/>
        </authorList>
    </citation>
    <scope>NUCLEOTIDE SEQUENCE</scope>
    <source>
        <strain evidence="1">WCHA30</strain>
    </source>
</reference>
<evidence type="ECO:0000313" key="1">
    <source>
        <dbReference type="EMBL" id="AWL29377.1"/>
    </source>
</evidence>
<dbReference type="EMBL" id="CP029397">
    <property type="protein sequence ID" value="AWL29377.1"/>
    <property type="molecule type" value="Genomic_DNA"/>
</dbReference>
<dbReference type="STRING" id="1871111.GCA_001704615_01268"/>
<keyword evidence="2" id="KW-1185">Reference proteome</keyword>
<dbReference type="InterPro" id="IPR018330">
    <property type="entry name" value="RecT_fam"/>
</dbReference>
<dbReference type="GO" id="GO:0006259">
    <property type="term" value="P:DNA metabolic process"/>
    <property type="evidence" value="ECO:0007669"/>
    <property type="project" value="InterPro"/>
</dbReference>